<sequence>MSLKPPPLRRQHDEACTYDYEPDFELTIRFSASLPDLLLSIPASVNANAATLKQLIRSRIPAEYARHRIRLIYAGKALVDDVPLSTTLKRNISRPPSRISTPGPYNERGSGTGGAALAPTGSGGPEGGNGKGKGKGKEQPLRDPPPAQPRIYIHCSIGDIVLSAKELADEAAVAAAAAQATDDDDAAAARNGDGQVKAKRSGTTPTTTTTPAPRGFDRLLNAGFSAAEVQSLRLQFLAIQAHTHTPDTMPSPNTLRNMEDRWLDNSTSDSNAMGDLNGDAAGGIGPIDDDMQVGALDDMIWGTAMGFFWPIGCLMWGVREEGIWSQRRKMAVVVGFLLNIGLGLIRYGG</sequence>
<dbReference type="PANTHER" id="PTHR28049">
    <property type="entry name" value="TRANSMEMBRANE PROTEIN YOR223W"/>
    <property type="match status" value="1"/>
</dbReference>
<reference evidence="5 6" key="1">
    <citation type="submission" date="2015-01" db="EMBL/GenBank/DDBJ databases">
        <title>The Genome Sequence of Capronia semiimmersa CBS27337.</title>
        <authorList>
            <consortium name="The Broad Institute Genomics Platform"/>
            <person name="Cuomo C."/>
            <person name="de Hoog S."/>
            <person name="Gorbushina A."/>
            <person name="Stielow B."/>
            <person name="Teixiera M."/>
            <person name="Abouelleil A."/>
            <person name="Chapman S.B."/>
            <person name="Priest M."/>
            <person name="Young S.K."/>
            <person name="Wortman J."/>
            <person name="Nusbaum C."/>
            <person name="Birren B."/>
        </authorList>
    </citation>
    <scope>NUCLEOTIDE SEQUENCE [LARGE SCALE GENOMIC DNA]</scope>
    <source>
        <strain evidence="5 6">CBS 27337</strain>
    </source>
</reference>
<organism evidence="5 6">
    <name type="scientific">Phialophora macrospora</name>
    <dbReference type="NCBI Taxonomy" id="1851006"/>
    <lineage>
        <taxon>Eukaryota</taxon>
        <taxon>Fungi</taxon>
        <taxon>Dikarya</taxon>
        <taxon>Ascomycota</taxon>
        <taxon>Pezizomycotina</taxon>
        <taxon>Eurotiomycetes</taxon>
        <taxon>Chaetothyriomycetidae</taxon>
        <taxon>Chaetothyriales</taxon>
        <taxon>Herpotrichiellaceae</taxon>
        <taxon>Phialophora</taxon>
    </lineage>
</organism>
<dbReference type="InterPro" id="IPR029071">
    <property type="entry name" value="Ubiquitin-like_domsf"/>
</dbReference>
<feature type="compositionally biased region" description="Gly residues" evidence="1">
    <location>
        <begin position="121"/>
        <end position="131"/>
    </location>
</feature>
<dbReference type="GO" id="GO:0005783">
    <property type="term" value="C:endoplasmic reticulum"/>
    <property type="evidence" value="ECO:0007669"/>
    <property type="project" value="TreeGrafter"/>
</dbReference>
<dbReference type="CDD" id="cd17039">
    <property type="entry name" value="Ubl_ubiquitin_like"/>
    <property type="match status" value="1"/>
</dbReference>
<feature type="transmembrane region" description="Helical" evidence="2">
    <location>
        <begin position="330"/>
        <end position="348"/>
    </location>
</feature>
<dbReference type="InterPro" id="IPR019413">
    <property type="entry name" value="Dsc3_ub-like_dom"/>
</dbReference>
<dbReference type="Pfam" id="PF13373">
    <property type="entry name" value="Dsc3_C"/>
    <property type="match status" value="1"/>
</dbReference>
<dbReference type="HOGENOM" id="CLU_035821_0_0_1"/>
<dbReference type="Gene3D" id="3.10.20.90">
    <property type="entry name" value="Phosphatidylinositol 3-kinase Catalytic Subunit, Chain A, domain 1"/>
    <property type="match status" value="1"/>
</dbReference>
<keyword evidence="2" id="KW-0472">Membrane</keyword>
<dbReference type="InterPro" id="IPR025390">
    <property type="entry name" value="Dsc3_C"/>
</dbReference>
<dbReference type="AlphaFoldDB" id="A0A0D2G1R7"/>
<proteinExistence type="predicted"/>
<gene>
    <name evidence="5" type="ORF">PV04_00916</name>
</gene>
<evidence type="ECO:0008006" key="7">
    <source>
        <dbReference type="Google" id="ProtNLM"/>
    </source>
</evidence>
<evidence type="ECO:0000259" key="4">
    <source>
        <dbReference type="Pfam" id="PF13373"/>
    </source>
</evidence>
<dbReference type="SUPFAM" id="SSF54236">
    <property type="entry name" value="Ubiquitin-like"/>
    <property type="match status" value="1"/>
</dbReference>
<evidence type="ECO:0000313" key="6">
    <source>
        <dbReference type="Proteomes" id="UP000054266"/>
    </source>
</evidence>
<dbReference type="EMBL" id="KN846956">
    <property type="protein sequence ID" value="KIW72740.1"/>
    <property type="molecule type" value="Genomic_DNA"/>
</dbReference>
<keyword evidence="6" id="KW-1185">Reference proteome</keyword>
<feature type="domain" description="DSC E3 ubiquitin ligase complex subunit 3 C-terminal" evidence="4">
    <location>
        <begin position="214"/>
        <end position="346"/>
    </location>
</feature>
<protein>
    <recommendedName>
        <fullName evidence="7">Ubiquitin-like domain-containing protein</fullName>
    </recommendedName>
</protein>
<dbReference type="Pfam" id="PF10302">
    <property type="entry name" value="Dsc3_N"/>
    <property type="match status" value="1"/>
</dbReference>
<feature type="region of interest" description="Disordered" evidence="1">
    <location>
        <begin position="179"/>
        <end position="216"/>
    </location>
</feature>
<evidence type="ECO:0000256" key="2">
    <source>
        <dbReference type="SAM" id="Phobius"/>
    </source>
</evidence>
<accession>A0A0D2G1R7</accession>
<name>A0A0D2G1R7_9EURO</name>
<dbReference type="PANTHER" id="PTHR28049:SF1">
    <property type="entry name" value="DSC E3 UBIQUITIN LIGASE COMPLEX SUBUNIT 3"/>
    <property type="match status" value="1"/>
</dbReference>
<keyword evidence="2" id="KW-0812">Transmembrane</keyword>
<keyword evidence="2" id="KW-1133">Transmembrane helix</keyword>
<evidence type="ECO:0000313" key="5">
    <source>
        <dbReference type="EMBL" id="KIW72740.1"/>
    </source>
</evidence>
<dbReference type="Proteomes" id="UP000054266">
    <property type="component" value="Unassembled WGS sequence"/>
</dbReference>
<feature type="domain" description="DSC E3 ubiquitin ligase complex subunit 3 ubiquitin-like" evidence="3">
    <location>
        <begin position="25"/>
        <end position="160"/>
    </location>
</feature>
<dbReference type="InterPro" id="IPR045226">
    <property type="entry name" value="Dsc3"/>
</dbReference>
<feature type="transmembrane region" description="Helical" evidence="2">
    <location>
        <begin position="299"/>
        <end position="318"/>
    </location>
</feature>
<feature type="region of interest" description="Disordered" evidence="1">
    <location>
        <begin position="89"/>
        <end position="150"/>
    </location>
</feature>
<evidence type="ECO:0000259" key="3">
    <source>
        <dbReference type="Pfam" id="PF10302"/>
    </source>
</evidence>
<evidence type="ECO:0000256" key="1">
    <source>
        <dbReference type="SAM" id="MobiDB-lite"/>
    </source>
</evidence>
<dbReference type="GO" id="GO:0044695">
    <property type="term" value="C:Dsc E3 ubiquitin ligase complex"/>
    <property type="evidence" value="ECO:0007669"/>
    <property type="project" value="InterPro"/>
</dbReference>